<name>A0A4Q2U3S7_9HYPH</name>
<reference evidence="1 2" key="1">
    <citation type="submission" date="2018-12" db="EMBL/GenBank/DDBJ databases">
        <authorList>
            <person name="Grouzdev D.S."/>
            <person name="Krutkina M.S."/>
        </authorList>
    </citation>
    <scope>NUCLEOTIDE SEQUENCE [LARGE SCALE GENOMIC DNA]</scope>
    <source>
        <strain evidence="1 2">RmlP026</strain>
    </source>
</reference>
<dbReference type="AlphaFoldDB" id="A0A4Q2U3S7"/>
<organism evidence="1 2">
    <name type="scientific">Lichenibacterium minor</name>
    <dbReference type="NCBI Taxonomy" id="2316528"/>
    <lineage>
        <taxon>Bacteria</taxon>
        <taxon>Pseudomonadati</taxon>
        <taxon>Pseudomonadota</taxon>
        <taxon>Alphaproteobacteria</taxon>
        <taxon>Hyphomicrobiales</taxon>
        <taxon>Lichenihabitantaceae</taxon>
        <taxon>Lichenibacterium</taxon>
    </lineage>
</organism>
<evidence type="ECO:0000313" key="2">
    <source>
        <dbReference type="Proteomes" id="UP000290759"/>
    </source>
</evidence>
<reference evidence="1 2" key="2">
    <citation type="submission" date="2019-02" db="EMBL/GenBank/DDBJ databases">
        <title>'Lichenibacterium ramalinii' gen. nov. sp. nov., 'Lichenibacterium minor' gen. nov. sp. nov.</title>
        <authorList>
            <person name="Pankratov T."/>
        </authorList>
    </citation>
    <scope>NUCLEOTIDE SEQUENCE [LARGE SCALE GENOMIC DNA]</scope>
    <source>
        <strain evidence="1 2">RmlP026</strain>
    </source>
</reference>
<comment type="caution">
    <text evidence="1">The sequence shown here is derived from an EMBL/GenBank/DDBJ whole genome shotgun (WGS) entry which is preliminary data.</text>
</comment>
<protein>
    <submittedName>
        <fullName evidence="1">Uncharacterized protein</fullName>
    </submittedName>
</protein>
<sequence length="88" mass="9373">MSCSIGDVVWLRRDSRLVELRGRVGTNVGRVGDAWADDDGEHISVVYEDEQVLAVDVSPTEFTIGRAAASMVAALRSTACPGTIPSPL</sequence>
<dbReference type="Proteomes" id="UP000290759">
    <property type="component" value="Unassembled WGS sequence"/>
</dbReference>
<accession>A0A4Q2U3S7</accession>
<gene>
    <name evidence="1" type="ORF">D3273_24015</name>
</gene>
<keyword evidence="2" id="KW-1185">Reference proteome</keyword>
<dbReference type="EMBL" id="QYBB01000053">
    <property type="protein sequence ID" value="RYC29416.1"/>
    <property type="molecule type" value="Genomic_DNA"/>
</dbReference>
<proteinExistence type="predicted"/>
<evidence type="ECO:0000313" key="1">
    <source>
        <dbReference type="EMBL" id="RYC29416.1"/>
    </source>
</evidence>
<dbReference type="RefSeq" id="WP_129229501.1">
    <property type="nucleotide sequence ID" value="NZ_QYBB01000053.1"/>
</dbReference>